<feature type="compositionally biased region" description="Pro residues" evidence="1">
    <location>
        <begin position="56"/>
        <end position="66"/>
    </location>
</feature>
<protein>
    <submittedName>
        <fullName evidence="2">Uncharacterized protein</fullName>
    </submittedName>
</protein>
<name>A0ABR1E102_NECAM</name>
<accession>A0ABR1E102</accession>
<proteinExistence type="predicted"/>
<evidence type="ECO:0000256" key="1">
    <source>
        <dbReference type="SAM" id="MobiDB-lite"/>
    </source>
</evidence>
<feature type="region of interest" description="Disordered" evidence="1">
    <location>
        <begin position="1"/>
        <end position="25"/>
    </location>
</feature>
<organism evidence="2 3">
    <name type="scientific">Necator americanus</name>
    <name type="common">Human hookworm</name>
    <dbReference type="NCBI Taxonomy" id="51031"/>
    <lineage>
        <taxon>Eukaryota</taxon>
        <taxon>Metazoa</taxon>
        <taxon>Ecdysozoa</taxon>
        <taxon>Nematoda</taxon>
        <taxon>Chromadorea</taxon>
        <taxon>Rhabditida</taxon>
        <taxon>Rhabditina</taxon>
        <taxon>Rhabditomorpha</taxon>
        <taxon>Strongyloidea</taxon>
        <taxon>Ancylostomatidae</taxon>
        <taxon>Bunostominae</taxon>
        <taxon>Necator</taxon>
    </lineage>
</organism>
<feature type="compositionally biased region" description="Basic and acidic residues" evidence="1">
    <location>
        <begin position="1"/>
        <end position="12"/>
    </location>
</feature>
<gene>
    <name evidence="2" type="primary">Necator_chrV.g19418</name>
    <name evidence="2" type="ORF">RB195_014626</name>
</gene>
<feature type="region of interest" description="Disordered" evidence="1">
    <location>
        <begin position="47"/>
        <end position="66"/>
    </location>
</feature>
<sequence length="66" mass="7444">MKDSLREERRASVGENCYGSEESHAVLRQNSRLASSVEPGQDLFLRRDFSKSTGLPCPPPRRLPTQ</sequence>
<dbReference type="EMBL" id="JAVFWL010000005">
    <property type="protein sequence ID" value="KAK6756329.1"/>
    <property type="molecule type" value="Genomic_DNA"/>
</dbReference>
<evidence type="ECO:0000313" key="3">
    <source>
        <dbReference type="Proteomes" id="UP001303046"/>
    </source>
</evidence>
<evidence type="ECO:0000313" key="2">
    <source>
        <dbReference type="EMBL" id="KAK6756329.1"/>
    </source>
</evidence>
<dbReference type="Proteomes" id="UP001303046">
    <property type="component" value="Unassembled WGS sequence"/>
</dbReference>
<reference evidence="2 3" key="1">
    <citation type="submission" date="2023-08" db="EMBL/GenBank/DDBJ databases">
        <title>A Necator americanus chromosomal reference genome.</title>
        <authorList>
            <person name="Ilik V."/>
            <person name="Petrzelkova K.J."/>
            <person name="Pardy F."/>
            <person name="Fuh T."/>
            <person name="Niatou-Singa F.S."/>
            <person name="Gouil Q."/>
            <person name="Baker L."/>
            <person name="Ritchie M.E."/>
            <person name="Jex A.R."/>
            <person name="Gazzola D."/>
            <person name="Li H."/>
            <person name="Toshio Fujiwara R."/>
            <person name="Zhan B."/>
            <person name="Aroian R.V."/>
            <person name="Pafco B."/>
            <person name="Schwarz E.M."/>
        </authorList>
    </citation>
    <scope>NUCLEOTIDE SEQUENCE [LARGE SCALE GENOMIC DNA]</scope>
    <source>
        <strain evidence="2 3">Aroian</strain>
        <tissue evidence="2">Whole animal</tissue>
    </source>
</reference>
<comment type="caution">
    <text evidence="2">The sequence shown here is derived from an EMBL/GenBank/DDBJ whole genome shotgun (WGS) entry which is preliminary data.</text>
</comment>
<keyword evidence="3" id="KW-1185">Reference proteome</keyword>